<evidence type="ECO:0000313" key="3">
    <source>
        <dbReference type="Proteomes" id="UP001155220"/>
    </source>
</evidence>
<dbReference type="PANTHER" id="PTHR43267">
    <property type="entry name" value="TRNA THREONYLCARBAMOYLADENOSINE DEHYDRATASE"/>
    <property type="match status" value="1"/>
</dbReference>
<reference evidence="2" key="1">
    <citation type="submission" date="2022-03" db="EMBL/GenBank/DDBJ databases">
        <title>Aurantimonas Liuensis sp. Nov., isolated from the hadal seawater of the Mariana Trench.</title>
        <authorList>
            <person name="Liu R."/>
        </authorList>
    </citation>
    <scope>NUCLEOTIDE SEQUENCE</scope>
    <source>
        <strain evidence="2">LRZ36</strain>
    </source>
</reference>
<dbReference type="EMBL" id="JALHBS010000007">
    <property type="protein sequence ID" value="MCP3053750.1"/>
    <property type="molecule type" value="Genomic_DNA"/>
</dbReference>
<keyword evidence="2" id="KW-0548">Nucleotidyltransferase</keyword>
<keyword evidence="2" id="KW-0808">Transferase</keyword>
<feature type="domain" description="THIF-type NAD/FAD binding fold" evidence="1">
    <location>
        <begin position="202"/>
        <end position="284"/>
    </location>
</feature>
<proteinExistence type="predicted"/>
<organism evidence="2 3">
    <name type="scientific">Aurantimonas marianensis</name>
    <dbReference type="NCBI Taxonomy" id="2920428"/>
    <lineage>
        <taxon>Bacteria</taxon>
        <taxon>Pseudomonadati</taxon>
        <taxon>Pseudomonadota</taxon>
        <taxon>Alphaproteobacteria</taxon>
        <taxon>Hyphomicrobiales</taxon>
        <taxon>Aurantimonadaceae</taxon>
        <taxon>Aurantimonas</taxon>
    </lineage>
</organism>
<dbReference type="InterPro" id="IPR035985">
    <property type="entry name" value="Ubiquitin-activating_enz"/>
</dbReference>
<sequence length="296" mass="33019">MTLADLLHSNLEKALKGTGDEDPQGEPMEVWWNDAQRNETGNFLLVDSTWDLTGFEKGVAEVAFRCERINEELCFRGVIEKIWAGSREEVLYERTFQAPPIPGALRTIATWRRNDTLPLPNQGQLAGQLPGLDYKGRHEQTSFGSLRVSLTVKRTELRHEAPGDGFVCLLTLSRGSKNKRREQHFVIPVFRAGEEDLGYRVPATKVLRRSHIALIGLGALGSPLALELARNGVEHLRILDHDIVEPGNTVRWALGASAWGKRKTTALEQFIQAEYPRTTVTSSDVFIGVGSGRRRG</sequence>
<evidence type="ECO:0000313" key="2">
    <source>
        <dbReference type="EMBL" id="MCP3053750.1"/>
    </source>
</evidence>
<dbReference type="AlphaFoldDB" id="A0A9X2H4Q7"/>
<name>A0A9X2H4Q7_9HYPH</name>
<dbReference type="PANTHER" id="PTHR43267:SF1">
    <property type="entry name" value="TRNA THREONYLCARBAMOYLADENOSINE DEHYDRATASE"/>
    <property type="match status" value="1"/>
</dbReference>
<dbReference type="RefSeq" id="WP_253962643.1">
    <property type="nucleotide sequence ID" value="NZ_JALHBS010000007.1"/>
</dbReference>
<dbReference type="Pfam" id="PF00899">
    <property type="entry name" value="ThiF"/>
    <property type="match status" value="1"/>
</dbReference>
<gene>
    <name evidence="2" type="ORF">MJ956_01140</name>
</gene>
<accession>A0A9X2H4Q7</accession>
<dbReference type="InterPro" id="IPR000594">
    <property type="entry name" value="ThiF_NAD_FAD-bd"/>
</dbReference>
<dbReference type="Proteomes" id="UP001155220">
    <property type="component" value="Unassembled WGS sequence"/>
</dbReference>
<dbReference type="GO" id="GO:0016779">
    <property type="term" value="F:nucleotidyltransferase activity"/>
    <property type="evidence" value="ECO:0007669"/>
    <property type="project" value="UniProtKB-KW"/>
</dbReference>
<dbReference type="Gene3D" id="3.40.50.720">
    <property type="entry name" value="NAD(P)-binding Rossmann-like Domain"/>
    <property type="match status" value="1"/>
</dbReference>
<evidence type="ECO:0000259" key="1">
    <source>
        <dbReference type="Pfam" id="PF00899"/>
    </source>
</evidence>
<dbReference type="CDD" id="cd01483">
    <property type="entry name" value="E1_enzyme_family"/>
    <property type="match status" value="1"/>
</dbReference>
<dbReference type="GO" id="GO:0008641">
    <property type="term" value="F:ubiquitin-like modifier activating enzyme activity"/>
    <property type="evidence" value="ECO:0007669"/>
    <property type="project" value="InterPro"/>
</dbReference>
<dbReference type="InterPro" id="IPR045886">
    <property type="entry name" value="ThiF/MoeB/HesA"/>
</dbReference>
<keyword evidence="3" id="KW-1185">Reference proteome</keyword>
<comment type="caution">
    <text evidence="2">The sequence shown here is derived from an EMBL/GenBank/DDBJ whole genome shotgun (WGS) entry which is preliminary data.</text>
</comment>
<dbReference type="GO" id="GO:0061503">
    <property type="term" value="F:tRNA threonylcarbamoyladenosine dehydratase"/>
    <property type="evidence" value="ECO:0007669"/>
    <property type="project" value="TreeGrafter"/>
</dbReference>
<protein>
    <submittedName>
        <fullName evidence="2">ThiF family adenylyltransferase</fullName>
    </submittedName>
</protein>
<dbReference type="GO" id="GO:0061504">
    <property type="term" value="P:cyclic threonylcarbamoyladenosine biosynthetic process"/>
    <property type="evidence" value="ECO:0007669"/>
    <property type="project" value="TreeGrafter"/>
</dbReference>
<dbReference type="SUPFAM" id="SSF69572">
    <property type="entry name" value="Activating enzymes of the ubiquitin-like proteins"/>
    <property type="match status" value="1"/>
</dbReference>